<feature type="chain" id="PRO_5002736171" description="CHRD domain-containing protein" evidence="1">
    <location>
        <begin position="27"/>
        <end position="153"/>
    </location>
</feature>
<protein>
    <recommendedName>
        <fullName evidence="2">CHRD domain-containing protein</fullName>
    </recommendedName>
</protein>
<proteinExistence type="predicted"/>
<feature type="domain" description="CHRD" evidence="2">
    <location>
        <begin position="38"/>
        <end position="153"/>
    </location>
</feature>
<feature type="signal peptide" evidence="1">
    <location>
        <begin position="1"/>
        <end position="26"/>
    </location>
</feature>
<keyword evidence="1" id="KW-0732">Signal</keyword>
<dbReference type="SMART" id="SM00754">
    <property type="entry name" value="CHRD"/>
    <property type="match status" value="1"/>
</dbReference>
<accession>A9HB99</accession>
<evidence type="ECO:0000313" key="4">
    <source>
        <dbReference type="Proteomes" id="UP000001176"/>
    </source>
</evidence>
<dbReference type="KEGG" id="gdi:GDI0843"/>
<evidence type="ECO:0000256" key="1">
    <source>
        <dbReference type="SAM" id="SignalP"/>
    </source>
</evidence>
<dbReference type="Proteomes" id="UP000001176">
    <property type="component" value="Chromosome"/>
</dbReference>
<organism evidence="3 4">
    <name type="scientific">Gluconacetobacter diazotrophicus (strain ATCC 49037 / DSM 5601 / CCUG 37298 / CIP 103539 / LMG 7603 / PAl5)</name>
    <dbReference type="NCBI Taxonomy" id="272568"/>
    <lineage>
        <taxon>Bacteria</taxon>
        <taxon>Pseudomonadati</taxon>
        <taxon>Pseudomonadota</taxon>
        <taxon>Alphaproteobacteria</taxon>
        <taxon>Acetobacterales</taxon>
        <taxon>Acetobacteraceae</taxon>
        <taxon>Gluconacetobacter</taxon>
    </lineage>
</organism>
<dbReference type="AlphaFoldDB" id="A9HB99"/>
<dbReference type="InterPro" id="IPR010895">
    <property type="entry name" value="CHRD"/>
</dbReference>
<name>A9HB99_GLUDA</name>
<dbReference type="PROSITE" id="PS50933">
    <property type="entry name" value="CHRD"/>
    <property type="match status" value="1"/>
</dbReference>
<sequence>MRCHSEFCGRSQYMIRSYLFAGLTLAAPVLAVAPAEARTQHVTGQFTPAAGVTETPSGSVTATLDDKKNLVTYHITWKGLSGPVMAAHFHGPADPGQDAGVLAPISGPYTSPLRGAVILTPEQVTALRAGRVYVNLHTAAHPDGEARAQLQVR</sequence>
<gene>
    <name evidence="3" type="ordered locus">GDI0843</name>
</gene>
<evidence type="ECO:0000259" key="2">
    <source>
        <dbReference type="PROSITE" id="PS50933"/>
    </source>
</evidence>
<keyword evidence="4" id="KW-1185">Reference proteome</keyword>
<evidence type="ECO:0000313" key="3">
    <source>
        <dbReference type="EMBL" id="CAP54786.1"/>
    </source>
</evidence>
<dbReference type="Pfam" id="PF07452">
    <property type="entry name" value="CHRD"/>
    <property type="match status" value="1"/>
</dbReference>
<dbReference type="EMBL" id="AM889285">
    <property type="protein sequence ID" value="CAP54786.1"/>
    <property type="molecule type" value="Genomic_DNA"/>
</dbReference>
<reference evidence="3 4" key="1">
    <citation type="journal article" date="2009" name="BMC Genomics">
        <title>Complete genome sequence of the sugarcane nitrogen-fixing endophyte Gluconacetobacter diazotrophicus Pal5.</title>
        <authorList>
            <person name="Bertalan M."/>
            <person name="Albano R."/>
            <person name="Padua V."/>
            <person name="Rouws L."/>
            <person name="Rojas C."/>
            <person name="Hemerly A."/>
            <person name="Teixeira K."/>
            <person name="Schwab S."/>
            <person name="Araujo J."/>
            <person name="Oliveira A."/>
            <person name="Franca L."/>
            <person name="Magalhaes V."/>
            <person name="Alqueres S."/>
            <person name="Cardoso A."/>
            <person name="Almeida W."/>
            <person name="Loureiro M.M."/>
            <person name="Nogueira E."/>
            <person name="Cidade D."/>
            <person name="Oliveira D."/>
            <person name="Simao T."/>
            <person name="Macedo J."/>
            <person name="Valadao A."/>
            <person name="Dreschsel M."/>
            <person name="Freitas F."/>
            <person name="Vidal M."/>
            <person name="Guedes H."/>
            <person name="Rodrigues E."/>
            <person name="Meneses C."/>
            <person name="Brioso P."/>
            <person name="Pozzer L."/>
            <person name="Figueiredo D."/>
            <person name="Montano H."/>
            <person name="Junior J."/>
            <person name="Filho G."/>
            <person name="Flores V."/>
            <person name="Ferreira B."/>
            <person name="Branco A."/>
            <person name="Gonzalez P."/>
            <person name="Guillobel H."/>
            <person name="Lemos M."/>
            <person name="Seibel L."/>
            <person name="Macedo J."/>
            <person name="Alves-Ferreira M."/>
            <person name="Sachetto-Martins G."/>
            <person name="Coelho A."/>
            <person name="Santos E."/>
            <person name="Amaral G."/>
            <person name="Neves A."/>
            <person name="Pacheco A.B."/>
            <person name="Carvalho D."/>
            <person name="Lery L."/>
            <person name="Bisch P."/>
            <person name="Rossle S.C."/>
            <person name="Urmenyi T."/>
            <person name="Kruger W.V."/>
            <person name="Martins O."/>
            <person name="Baldani J.I."/>
            <person name="Ferreira P.C."/>
        </authorList>
    </citation>
    <scope>NUCLEOTIDE SEQUENCE [LARGE SCALE GENOMIC DNA]</scope>
    <source>
        <strain evidence="4">ATCC 49037 / DSM 5601 / CCUG 37298 / CIP 103539 / LMG 7603 / PAl5</strain>
    </source>
</reference>